<feature type="region of interest" description="Disordered" evidence="1">
    <location>
        <begin position="18"/>
        <end position="80"/>
    </location>
</feature>
<evidence type="ECO:0000313" key="2">
    <source>
        <dbReference type="EMBL" id="KIK79456.1"/>
    </source>
</evidence>
<evidence type="ECO:0000313" key="3">
    <source>
        <dbReference type="Proteomes" id="UP000054538"/>
    </source>
</evidence>
<accession>A0A0D0D734</accession>
<reference evidence="2 3" key="1">
    <citation type="submission" date="2014-04" db="EMBL/GenBank/DDBJ databases">
        <authorList>
            <consortium name="DOE Joint Genome Institute"/>
            <person name="Kuo A."/>
            <person name="Kohler A."/>
            <person name="Jargeat P."/>
            <person name="Nagy L.G."/>
            <person name="Floudas D."/>
            <person name="Copeland A."/>
            <person name="Barry K.W."/>
            <person name="Cichocki N."/>
            <person name="Veneault-Fourrey C."/>
            <person name="LaButti K."/>
            <person name="Lindquist E.A."/>
            <person name="Lipzen A."/>
            <person name="Lundell T."/>
            <person name="Morin E."/>
            <person name="Murat C."/>
            <person name="Sun H."/>
            <person name="Tunlid A."/>
            <person name="Henrissat B."/>
            <person name="Grigoriev I.V."/>
            <person name="Hibbett D.S."/>
            <person name="Martin F."/>
            <person name="Nordberg H.P."/>
            <person name="Cantor M.N."/>
            <person name="Hua S.X."/>
        </authorList>
    </citation>
    <scope>NUCLEOTIDE SEQUENCE [LARGE SCALE GENOMIC DNA]</scope>
    <source>
        <strain evidence="2 3">Ve08.2h10</strain>
    </source>
</reference>
<gene>
    <name evidence="2" type="ORF">PAXRUDRAFT_161258</name>
</gene>
<dbReference type="EMBL" id="KN826277">
    <property type="protein sequence ID" value="KIK79456.1"/>
    <property type="molecule type" value="Genomic_DNA"/>
</dbReference>
<organism evidence="2 3">
    <name type="scientific">Paxillus rubicundulus Ve08.2h10</name>
    <dbReference type="NCBI Taxonomy" id="930991"/>
    <lineage>
        <taxon>Eukaryota</taxon>
        <taxon>Fungi</taxon>
        <taxon>Dikarya</taxon>
        <taxon>Basidiomycota</taxon>
        <taxon>Agaricomycotina</taxon>
        <taxon>Agaricomycetes</taxon>
        <taxon>Agaricomycetidae</taxon>
        <taxon>Boletales</taxon>
        <taxon>Paxilineae</taxon>
        <taxon>Paxillaceae</taxon>
        <taxon>Paxillus</taxon>
    </lineage>
</organism>
<evidence type="ECO:0000256" key="1">
    <source>
        <dbReference type="SAM" id="MobiDB-lite"/>
    </source>
</evidence>
<proteinExistence type="predicted"/>
<dbReference type="HOGENOM" id="CLU_177422_0_0_1"/>
<reference evidence="3" key="2">
    <citation type="submission" date="2015-01" db="EMBL/GenBank/DDBJ databases">
        <title>Evolutionary Origins and Diversification of the Mycorrhizal Mutualists.</title>
        <authorList>
            <consortium name="DOE Joint Genome Institute"/>
            <consortium name="Mycorrhizal Genomics Consortium"/>
            <person name="Kohler A."/>
            <person name="Kuo A."/>
            <person name="Nagy L.G."/>
            <person name="Floudas D."/>
            <person name="Copeland A."/>
            <person name="Barry K.W."/>
            <person name="Cichocki N."/>
            <person name="Veneault-Fourrey C."/>
            <person name="LaButti K."/>
            <person name="Lindquist E.A."/>
            <person name="Lipzen A."/>
            <person name="Lundell T."/>
            <person name="Morin E."/>
            <person name="Murat C."/>
            <person name="Riley R."/>
            <person name="Ohm R."/>
            <person name="Sun H."/>
            <person name="Tunlid A."/>
            <person name="Henrissat B."/>
            <person name="Grigoriev I.V."/>
            <person name="Hibbett D.S."/>
            <person name="Martin F."/>
        </authorList>
    </citation>
    <scope>NUCLEOTIDE SEQUENCE [LARGE SCALE GENOMIC DNA]</scope>
    <source>
        <strain evidence="3">Ve08.2h10</strain>
    </source>
</reference>
<dbReference type="Proteomes" id="UP000054538">
    <property type="component" value="Unassembled WGS sequence"/>
</dbReference>
<keyword evidence="3" id="KW-1185">Reference proteome</keyword>
<protein>
    <submittedName>
        <fullName evidence="2">Uncharacterized protein</fullName>
    </submittedName>
</protein>
<sequence length="80" mass="8657">KAAYQEALQLWEKERNLAKQDKRQVAWTKPKLGKLEAPAPKPVASPGNTDNAGDDVEGDNGNEEEGDDGTMSDSGSEDEQ</sequence>
<dbReference type="InParanoid" id="A0A0D0D734"/>
<feature type="compositionally biased region" description="Acidic residues" evidence="1">
    <location>
        <begin position="52"/>
        <end position="80"/>
    </location>
</feature>
<dbReference type="AlphaFoldDB" id="A0A0D0D734"/>
<feature type="non-terminal residue" evidence="2">
    <location>
        <position position="1"/>
    </location>
</feature>
<name>A0A0D0D734_9AGAM</name>